<sequence length="95" mass="10680">MDELSQKGRLWRQLCFDMGLVDIKLLGVQFARLVMSSKITDKIIHLGFVVVFRVEGLQVVAQRAITHRADIHQVVIAIILLIGMQCVNDLPALRG</sequence>
<accession>A0A656JXG7</accession>
<dbReference type="Proteomes" id="UP000018849">
    <property type="component" value="Unassembled WGS sequence"/>
</dbReference>
<proteinExistence type="predicted"/>
<evidence type="ECO:0000313" key="1">
    <source>
        <dbReference type="EMBL" id="EPN59319.1"/>
    </source>
</evidence>
<gene>
    <name evidence="1" type="ORF">A245_18020</name>
</gene>
<dbReference type="AlphaFoldDB" id="A0A656JXG7"/>
<protein>
    <submittedName>
        <fullName evidence="1">Uncharacterized protein</fullName>
    </submittedName>
</protein>
<comment type="caution">
    <text evidence="1">The sequence shown here is derived from an EMBL/GenBank/DDBJ whole genome shotgun (WGS) entry which is preliminary data.</text>
</comment>
<evidence type="ECO:0000313" key="2">
    <source>
        <dbReference type="Proteomes" id="UP000018849"/>
    </source>
</evidence>
<organism evidence="1 2">
    <name type="scientific">Pseudomonas syringae pv. actinidiae ICMP 19096</name>
    <dbReference type="NCBI Taxonomy" id="1194405"/>
    <lineage>
        <taxon>Bacteria</taxon>
        <taxon>Pseudomonadati</taxon>
        <taxon>Pseudomonadota</taxon>
        <taxon>Gammaproteobacteria</taxon>
        <taxon>Pseudomonadales</taxon>
        <taxon>Pseudomonadaceae</taxon>
        <taxon>Pseudomonas</taxon>
        <taxon>Pseudomonas syringae</taxon>
    </lineage>
</organism>
<dbReference type="EMBL" id="AOKF01001519">
    <property type="protein sequence ID" value="EPN59319.1"/>
    <property type="molecule type" value="Genomic_DNA"/>
</dbReference>
<name>A0A656JXG7_PSESF</name>
<reference evidence="1 2" key="1">
    <citation type="journal article" date="2013" name="PLoS Pathog.">
        <title>Genomic analysis of the Kiwifruit pathogen Pseudomonas syringae pv. actinidiae provides insight into the origins of an emergent plant disease.</title>
        <authorList>
            <person name="McCann H.C."/>
            <person name="Rikkerink E.H."/>
            <person name="Bertels F."/>
            <person name="Fiers M."/>
            <person name="Lu A."/>
            <person name="Rees-George J."/>
            <person name="Andersen M.T."/>
            <person name="Gleave A.P."/>
            <person name="Haubold B."/>
            <person name="Wohlers M.W."/>
            <person name="Guttman D.S."/>
            <person name="Wang P.W."/>
            <person name="Straub C."/>
            <person name="Vanneste J.L."/>
            <person name="Rainey P.B."/>
            <person name="Templeton M.D."/>
        </authorList>
    </citation>
    <scope>NUCLEOTIDE SEQUENCE [LARGE SCALE GENOMIC DNA]</scope>
    <source>
        <strain evidence="1 2">ICMP 19096</strain>
    </source>
</reference>